<keyword evidence="4" id="KW-1185">Reference proteome</keyword>
<feature type="transmembrane region" description="Helical" evidence="2">
    <location>
        <begin position="24"/>
        <end position="46"/>
    </location>
</feature>
<dbReference type="SUPFAM" id="SSF81665">
    <property type="entry name" value="Calcium ATPase, transmembrane domain M"/>
    <property type="match status" value="1"/>
</dbReference>
<dbReference type="Gene3D" id="1.20.1110.10">
    <property type="entry name" value="Calcium-transporting ATPase, transmembrane domain"/>
    <property type="match status" value="1"/>
</dbReference>
<keyword evidence="2" id="KW-0472">Membrane</keyword>
<feature type="compositionally biased region" description="Polar residues" evidence="1">
    <location>
        <begin position="113"/>
        <end position="133"/>
    </location>
</feature>
<feature type="region of interest" description="Disordered" evidence="1">
    <location>
        <begin position="85"/>
        <end position="156"/>
    </location>
</feature>
<name>A0AAD4H3H6_9FUNG</name>
<gene>
    <name evidence="3" type="ORF">BGZ95_001780</name>
</gene>
<keyword evidence="2" id="KW-0812">Transmembrane</keyword>
<feature type="compositionally biased region" description="Low complexity" evidence="1">
    <location>
        <begin position="89"/>
        <end position="103"/>
    </location>
</feature>
<organism evidence="3 4">
    <name type="scientific">Linnemannia exigua</name>
    <dbReference type="NCBI Taxonomy" id="604196"/>
    <lineage>
        <taxon>Eukaryota</taxon>
        <taxon>Fungi</taxon>
        <taxon>Fungi incertae sedis</taxon>
        <taxon>Mucoromycota</taxon>
        <taxon>Mortierellomycotina</taxon>
        <taxon>Mortierellomycetes</taxon>
        <taxon>Mortierellales</taxon>
        <taxon>Mortierellaceae</taxon>
        <taxon>Linnemannia</taxon>
    </lineage>
</organism>
<evidence type="ECO:0000256" key="2">
    <source>
        <dbReference type="SAM" id="Phobius"/>
    </source>
</evidence>
<keyword evidence="2" id="KW-1133">Transmembrane helix</keyword>
<reference evidence="3" key="1">
    <citation type="journal article" date="2020" name="Fungal Divers.">
        <title>Resolving the Mortierellaceae phylogeny through synthesis of multi-gene phylogenetics and phylogenomics.</title>
        <authorList>
            <person name="Vandepol N."/>
            <person name="Liber J."/>
            <person name="Desiro A."/>
            <person name="Na H."/>
            <person name="Kennedy M."/>
            <person name="Barry K."/>
            <person name="Grigoriev I.V."/>
            <person name="Miller A.N."/>
            <person name="O'Donnell K."/>
            <person name="Stajich J.E."/>
            <person name="Bonito G."/>
        </authorList>
    </citation>
    <scope>NUCLEOTIDE SEQUENCE</scope>
    <source>
        <strain evidence="3">NRRL 28262</strain>
    </source>
</reference>
<protein>
    <submittedName>
        <fullName evidence="3">Uncharacterized protein</fullName>
    </submittedName>
</protein>
<dbReference type="Proteomes" id="UP001194580">
    <property type="component" value="Unassembled WGS sequence"/>
</dbReference>
<accession>A0AAD4H3H6</accession>
<evidence type="ECO:0000256" key="1">
    <source>
        <dbReference type="SAM" id="MobiDB-lite"/>
    </source>
</evidence>
<comment type="caution">
    <text evidence="3">The sequence shown here is derived from an EMBL/GenBank/DDBJ whole genome shotgun (WGS) entry which is preliminary data.</text>
</comment>
<evidence type="ECO:0000313" key="3">
    <source>
        <dbReference type="EMBL" id="KAG0270193.1"/>
    </source>
</evidence>
<dbReference type="EMBL" id="JAAAIL010001366">
    <property type="protein sequence ID" value="KAG0270193.1"/>
    <property type="molecule type" value="Genomic_DNA"/>
</dbReference>
<evidence type="ECO:0000313" key="4">
    <source>
        <dbReference type="Proteomes" id="UP001194580"/>
    </source>
</evidence>
<feature type="compositionally biased region" description="Low complexity" evidence="1">
    <location>
        <begin position="137"/>
        <end position="148"/>
    </location>
</feature>
<sequence length="156" mass="16586">MVVFQVVIVEWGGEAFKTEKISPAQWAICIVLGLLSLPFGVIIRMIPDELFSGVKDWVNNTRANDGRLPAFDAYSGKQEIGRANSFPASITSNRTNSISSGSNVTPGRDGLVNLSNSSPRNSMTGSRRGTGQSMVRPATPLTTSTPASDAVHTTSS</sequence>
<proteinExistence type="predicted"/>
<dbReference type="AlphaFoldDB" id="A0AAD4H3H6"/>
<dbReference type="InterPro" id="IPR023298">
    <property type="entry name" value="ATPase_P-typ_TM_dom_sf"/>
</dbReference>